<dbReference type="CDD" id="cd18037">
    <property type="entry name" value="DEXSc_Pif1_like"/>
    <property type="match status" value="1"/>
</dbReference>
<gene>
    <name evidence="2" type="ORF">A2609_00320</name>
</gene>
<protein>
    <recommendedName>
        <fullName evidence="1">AAA+ ATPase domain-containing protein</fullName>
    </recommendedName>
</protein>
<dbReference type="PANTHER" id="PTHR47642">
    <property type="entry name" value="ATP-DEPENDENT DNA HELICASE"/>
    <property type="match status" value="1"/>
</dbReference>
<evidence type="ECO:0000259" key="1">
    <source>
        <dbReference type="SMART" id="SM00382"/>
    </source>
</evidence>
<proteinExistence type="predicted"/>
<feature type="domain" description="AAA+ ATPase" evidence="1">
    <location>
        <begin position="12"/>
        <end position="165"/>
    </location>
</feature>
<dbReference type="InterPro" id="IPR051055">
    <property type="entry name" value="PIF1_helicase"/>
</dbReference>
<dbReference type="PANTHER" id="PTHR47642:SF5">
    <property type="entry name" value="ATP-DEPENDENT DNA HELICASE"/>
    <property type="match status" value="1"/>
</dbReference>
<dbReference type="CDD" id="cd18809">
    <property type="entry name" value="SF1_C_RecD"/>
    <property type="match status" value="1"/>
</dbReference>
<sequence length="568" mass="62654">MTQCEALTILKTGANVFLTGEPGSGKTHTINEFVAWLRASGIEPSVTAATGIAATHVAGMTLHSWSGIGISDSLSPADVDRIASKEHIAKRIMKAKVLIIEEISMLSAATFEMADKICREVRRMDAPFGGLSVILVGDFFQLPPISRDREVKFAYESKVWRELNLLTCYLTEQYRQDDNEFLGVLSAIRSGNVEEMHYELLMKRRIDFQGRTLETSVPKLFSHNADVDRINASELEKLSGKSKKFTMNSKGKDSFVEGLKRGCLSPEILELKDGATVMFTKNSPQGRFVNGTLGVVIGWDADGSPIIKTKDGLRITTEPMEWQLEEQGKVKASVSQYPLRLAYAMTVHKSQGMSMDAAIMDLSKAFEYGQGYVALSRVRRLSGVYLTGLNQRALEVHPEILEKDRDFRAASDAARDAFAEMSETEVTSMQKKFVKAMGGAWFDTSTKSESKLGLRKSTSNGDLRSPHITGLPGRLAETLQAARDSKTLKEVAKARGLTASTIVKHLEELAEIGKLTRTDFAHLVPFDSVGEIHEALAATSGDKLSPVFHSLGGRHSFEIIRLVRLMRQ</sequence>
<dbReference type="Gene3D" id="1.10.10.1390">
    <property type="entry name" value="ATP-dependent DNA helicase RecQ"/>
    <property type="match status" value="1"/>
</dbReference>
<evidence type="ECO:0000313" key="3">
    <source>
        <dbReference type="Proteomes" id="UP000176867"/>
    </source>
</evidence>
<comment type="caution">
    <text evidence="2">The sequence shown here is derived from an EMBL/GenBank/DDBJ whole genome shotgun (WGS) entry which is preliminary data.</text>
</comment>
<dbReference type="InterPro" id="IPR010285">
    <property type="entry name" value="DNA_helicase_pif1-like_DEAD"/>
</dbReference>
<dbReference type="GO" id="GO:0000723">
    <property type="term" value="P:telomere maintenance"/>
    <property type="evidence" value="ECO:0007669"/>
    <property type="project" value="InterPro"/>
</dbReference>
<dbReference type="Pfam" id="PF14493">
    <property type="entry name" value="HTH_40"/>
    <property type="match status" value="1"/>
</dbReference>
<dbReference type="Pfam" id="PF05970">
    <property type="entry name" value="PIF1"/>
    <property type="match status" value="1"/>
</dbReference>
<evidence type="ECO:0000313" key="2">
    <source>
        <dbReference type="EMBL" id="OGG93503.1"/>
    </source>
</evidence>
<dbReference type="GO" id="GO:0006281">
    <property type="term" value="P:DNA repair"/>
    <property type="evidence" value="ECO:0007669"/>
    <property type="project" value="InterPro"/>
</dbReference>
<dbReference type="InterPro" id="IPR003593">
    <property type="entry name" value="AAA+_ATPase"/>
</dbReference>
<accession>A0A1F6G5Y2</accession>
<name>A0A1F6G5Y2_9BACT</name>
<dbReference type="STRING" id="1798533.A2609_00320"/>
<dbReference type="Proteomes" id="UP000176867">
    <property type="component" value="Unassembled WGS sequence"/>
</dbReference>
<dbReference type="SUPFAM" id="SSF52540">
    <property type="entry name" value="P-loop containing nucleoside triphosphate hydrolases"/>
    <property type="match status" value="2"/>
</dbReference>
<dbReference type="Gene3D" id="3.40.50.300">
    <property type="entry name" value="P-loop containing nucleotide triphosphate hydrolases"/>
    <property type="match status" value="2"/>
</dbReference>
<dbReference type="GO" id="GO:0003678">
    <property type="term" value="F:DNA helicase activity"/>
    <property type="evidence" value="ECO:0007669"/>
    <property type="project" value="InterPro"/>
</dbReference>
<dbReference type="EMBL" id="MFMU01000006">
    <property type="protein sequence ID" value="OGG93503.1"/>
    <property type="molecule type" value="Genomic_DNA"/>
</dbReference>
<dbReference type="InterPro" id="IPR027417">
    <property type="entry name" value="P-loop_NTPase"/>
</dbReference>
<dbReference type="InterPro" id="IPR029491">
    <property type="entry name" value="Helicase_HTH"/>
</dbReference>
<dbReference type="SMART" id="SM00382">
    <property type="entry name" value="AAA"/>
    <property type="match status" value="1"/>
</dbReference>
<reference evidence="2 3" key="1">
    <citation type="journal article" date="2016" name="Nat. Commun.">
        <title>Thousands of microbial genomes shed light on interconnected biogeochemical processes in an aquifer system.</title>
        <authorList>
            <person name="Anantharaman K."/>
            <person name="Brown C.T."/>
            <person name="Hug L.A."/>
            <person name="Sharon I."/>
            <person name="Castelle C.J."/>
            <person name="Probst A.J."/>
            <person name="Thomas B.C."/>
            <person name="Singh A."/>
            <person name="Wilkins M.J."/>
            <person name="Karaoz U."/>
            <person name="Brodie E.L."/>
            <person name="Williams K.H."/>
            <person name="Hubbard S.S."/>
            <person name="Banfield J.F."/>
        </authorList>
    </citation>
    <scope>NUCLEOTIDE SEQUENCE [LARGE SCALE GENOMIC DNA]</scope>
</reference>
<dbReference type="AlphaFoldDB" id="A0A1F6G5Y2"/>
<organism evidence="2 3">
    <name type="scientific">Candidatus Kaiserbacteria bacterium RIFOXYD1_FULL_47_14</name>
    <dbReference type="NCBI Taxonomy" id="1798533"/>
    <lineage>
        <taxon>Bacteria</taxon>
        <taxon>Candidatus Kaiseribacteriota</taxon>
    </lineage>
</organism>